<reference evidence="5 6" key="1">
    <citation type="submission" date="2019-02" db="EMBL/GenBank/DDBJ databases">
        <title>Deep-cultivation of Planctomycetes and their phenomic and genomic characterization uncovers novel biology.</title>
        <authorList>
            <person name="Wiegand S."/>
            <person name="Jogler M."/>
            <person name="Boedeker C."/>
            <person name="Pinto D."/>
            <person name="Vollmers J."/>
            <person name="Rivas-Marin E."/>
            <person name="Kohn T."/>
            <person name="Peeters S.H."/>
            <person name="Heuer A."/>
            <person name="Rast P."/>
            <person name="Oberbeckmann S."/>
            <person name="Bunk B."/>
            <person name="Jeske O."/>
            <person name="Meyerdierks A."/>
            <person name="Storesund J.E."/>
            <person name="Kallscheuer N."/>
            <person name="Luecker S."/>
            <person name="Lage O.M."/>
            <person name="Pohl T."/>
            <person name="Merkel B.J."/>
            <person name="Hornburger P."/>
            <person name="Mueller R.-W."/>
            <person name="Bruemmer F."/>
            <person name="Labrenz M."/>
            <person name="Spormann A.M."/>
            <person name="Op den Camp H."/>
            <person name="Overmann J."/>
            <person name="Amann R."/>
            <person name="Jetten M.S.M."/>
            <person name="Mascher T."/>
            <person name="Medema M.H."/>
            <person name="Devos D.P."/>
            <person name="Kaster A.-K."/>
            <person name="Ovreas L."/>
            <person name="Rohde M."/>
            <person name="Galperin M.Y."/>
            <person name="Jogler C."/>
        </authorList>
    </citation>
    <scope>NUCLEOTIDE SEQUENCE [LARGE SCALE GENOMIC DNA]</scope>
    <source>
        <strain evidence="5 6">Pan216</strain>
    </source>
</reference>
<organism evidence="5 6">
    <name type="scientific">Kolteria novifilia</name>
    <dbReference type="NCBI Taxonomy" id="2527975"/>
    <lineage>
        <taxon>Bacteria</taxon>
        <taxon>Pseudomonadati</taxon>
        <taxon>Planctomycetota</taxon>
        <taxon>Planctomycetia</taxon>
        <taxon>Kolteriales</taxon>
        <taxon>Kolteriaceae</taxon>
        <taxon>Kolteria</taxon>
    </lineage>
</organism>
<dbReference type="PROSITE" id="PS50987">
    <property type="entry name" value="HTH_ARSR_2"/>
    <property type="match status" value="1"/>
</dbReference>
<keyword evidence="3" id="KW-0804">Transcription</keyword>
<accession>A0A518B084</accession>
<keyword evidence="6" id="KW-1185">Reference proteome</keyword>
<dbReference type="NCBIfam" id="NF033788">
    <property type="entry name" value="HTH_metalloreg"/>
    <property type="match status" value="1"/>
</dbReference>
<evidence type="ECO:0000313" key="5">
    <source>
        <dbReference type="EMBL" id="QDU60386.1"/>
    </source>
</evidence>
<keyword evidence="2" id="KW-0238">DNA-binding</keyword>
<dbReference type="PANTHER" id="PTHR33154:SF33">
    <property type="entry name" value="TRANSCRIPTIONAL REPRESSOR SDPR"/>
    <property type="match status" value="1"/>
</dbReference>
<feature type="domain" description="HTH arsR-type" evidence="4">
    <location>
        <begin position="2"/>
        <end position="96"/>
    </location>
</feature>
<evidence type="ECO:0000313" key="6">
    <source>
        <dbReference type="Proteomes" id="UP000317093"/>
    </source>
</evidence>
<dbReference type="KEGG" id="knv:Pan216_12250"/>
<keyword evidence="1" id="KW-0805">Transcription regulation</keyword>
<dbReference type="AlphaFoldDB" id="A0A518B084"/>
<proteinExistence type="predicted"/>
<sequence>MQDRLDAERCSRMLKAVADPERLKIIQCLFEAPHNVGEVAEILKTEIANVSHHLGVLRNAGLVKDRRKGRHIVYSLNKSLFEESSDASVLNLGCCRLDFGQASPEG</sequence>
<dbReference type="InterPro" id="IPR036390">
    <property type="entry name" value="WH_DNA-bd_sf"/>
</dbReference>
<dbReference type="OrthoDB" id="9800150at2"/>
<dbReference type="Pfam" id="PF01022">
    <property type="entry name" value="HTH_5"/>
    <property type="match status" value="1"/>
</dbReference>
<dbReference type="EMBL" id="CP036279">
    <property type="protein sequence ID" value="QDU60386.1"/>
    <property type="molecule type" value="Genomic_DNA"/>
</dbReference>
<dbReference type="InterPro" id="IPR011991">
    <property type="entry name" value="ArsR-like_HTH"/>
</dbReference>
<dbReference type="InterPro" id="IPR051081">
    <property type="entry name" value="HTH_MetalResp_TranReg"/>
</dbReference>
<gene>
    <name evidence="5" type="primary">sdpR_2</name>
    <name evidence="5" type="ORF">Pan216_12250</name>
</gene>
<evidence type="ECO:0000256" key="3">
    <source>
        <dbReference type="ARBA" id="ARBA00023163"/>
    </source>
</evidence>
<dbReference type="SMART" id="SM00418">
    <property type="entry name" value="HTH_ARSR"/>
    <property type="match status" value="1"/>
</dbReference>
<dbReference type="CDD" id="cd00090">
    <property type="entry name" value="HTH_ARSR"/>
    <property type="match status" value="1"/>
</dbReference>
<dbReference type="Gene3D" id="1.10.10.10">
    <property type="entry name" value="Winged helix-like DNA-binding domain superfamily/Winged helix DNA-binding domain"/>
    <property type="match status" value="1"/>
</dbReference>
<evidence type="ECO:0000259" key="4">
    <source>
        <dbReference type="PROSITE" id="PS50987"/>
    </source>
</evidence>
<protein>
    <submittedName>
        <fullName evidence="5">Transcriptional repressor SdpR</fullName>
    </submittedName>
</protein>
<dbReference type="PRINTS" id="PR00778">
    <property type="entry name" value="HTHARSR"/>
</dbReference>
<name>A0A518B084_9BACT</name>
<dbReference type="PANTHER" id="PTHR33154">
    <property type="entry name" value="TRANSCRIPTIONAL REGULATOR, ARSR FAMILY"/>
    <property type="match status" value="1"/>
</dbReference>
<dbReference type="GO" id="GO:0003677">
    <property type="term" value="F:DNA binding"/>
    <property type="evidence" value="ECO:0007669"/>
    <property type="project" value="UniProtKB-KW"/>
</dbReference>
<dbReference type="SUPFAM" id="SSF46785">
    <property type="entry name" value="Winged helix' DNA-binding domain"/>
    <property type="match status" value="1"/>
</dbReference>
<dbReference type="InterPro" id="IPR036388">
    <property type="entry name" value="WH-like_DNA-bd_sf"/>
</dbReference>
<evidence type="ECO:0000256" key="1">
    <source>
        <dbReference type="ARBA" id="ARBA00023015"/>
    </source>
</evidence>
<dbReference type="InterPro" id="IPR001845">
    <property type="entry name" value="HTH_ArsR_DNA-bd_dom"/>
</dbReference>
<dbReference type="Proteomes" id="UP000317093">
    <property type="component" value="Chromosome"/>
</dbReference>
<dbReference type="GO" id="GO:0003700">
    <property type="term" value="F:DNA-binding transcription factor activity"/>
    <property type="evidence" value="ECO:0007669"/>
    <property type="project" value="InterPro"/>
</dbReference>
<evidence type="ECO:0000256" key="2">
    <source>
        <dbReference type="ARBA" id="ARBA00023125"/>
    </source>
</evidence>
<dbReference type="RefSeq" id="WP_145256146.1">
    <property type="nucleotide sequence ID" value="NZ_CP036279.1"/>
</dbReference>